<evidence type="ECO:0000313" key="6">
    <source>
        <dbReference type="EMBL" id="MCQ6959470.1"/>
    </source>
</evidence>
<name>A0ABT1T4C9_9SPHI</name>
<dbReference type="InterPro" id="IPR037923">
    <property type="entry name" value="HTH-like"/>
</dbReference>
<dbReference type="PANTHER" id="PTHR46796">
    <property type="entry name" value="HTH-TYPE TRANSCRIPTIONAL ACTIVATOR RHAS-RELATED"/>
    <property type="match status" value="1"/>
</dbReference>
<dbReference type="PANTHER" id="PTHR46796:SF13">
    <property type="entry name" value="HTH-TYPE TRANSCRIPTIONAL ACTIVATOR RHAS"/>
    <property type="match status" value="1"/>
</dbReference>
<keyword evidence="7" id="KW-1185">Reference proteome</keyword>
<keyword evidence="3" id="KW-0238">DNA-binding</keyword>
<evidence type="ECO:0000256" key="1">
    <source>
        <dbReference type="ARBA" id="ARBA00022490"/>
    </source>
</evidence>
<keyword evidence="2" id="KW-0805">Transcription regulation</keyword>
<dbReference type="EMBL" id="JANHOH010000003">
    <property type="protein sequence ID" value="MCQ6959470.1"/>
    <property type="molecule type" value="Genomic_DNA"/>
</dbReference>
<accession>A0ABT1T4C9</accession>
<organism evidence="6 7">
    <name type="scientific">Mucilaginibacter aquariorum</name>
    <dbReference type="NCBI Taxonomy" id="2967225"/>
    <lineage>
        <taxon>Bacteria</taxon>
        <taxon>Pseudomonadati</taxon>
        <taxon>Bacteroidota</taxon>
        <taxon>Sphingobacteriia</taxon>
        <taxon>Sphingobacteriales</taxon>
        <taxon>Sphingobacteriaceae</taxon>
        <taxon>Mucilaginibacter</taxon>
    </lineage>
</organism>
<feature type="domain" description="HTH araC/xylS-type" evidence="5">
    <location>
        <begin position="204"/>
        <end position="302"/>
    </location>
</feature>
<evidence type="ECO:0000256" key="4">
    <source>
        <dbReference type="ARBA" id="ARBA00023163"/>
    </source>
</evidence>
<dbReference type="InterPro" id="IPR050204">
    <property type="entry name" value="AraC_XylS_family_regulators"/>
</dbReference>
<dbReference type="PRINTS" id="PR00032">
    <property type="entry name" value="HTHARAC"/>
</dbReference>
<dbReference type="InterPro" id="IPR009057">
    <property type="entry name" value="Homeodomain-like_sf"/>
</dbReference>
<dbReference type="RefSeq" id="WP_256539661.1">
    <property type="nucleotide sequence ID" value="NZ_JANHOH010000003.1"/>
</dbReference>
<comment type="caution">
    <text evidence="6">The sequence shown here is derived from an EMBL/GenBank/DDBJ whole genome shotgun (WGS) entry which is preliminary data.</text>
</comment>
<evidence type="ECO:0000256" key="3">
    <source>
        <dbReference type="ARBA" id="ARBA00023125"/>
    </source>
</evidence>
<evidence type="ECO:0000313" key="7">
    <source>
        <dbReference type="Proteomes" id="UP001204376"/>
    </source>
</evidence>
<keyword evidence="1" id="KW-0963">Cytoplasm</keyword>
<dbReference type="Gene3D" id="1.10.10.60">
    <property type="entry name" value="Homeodomain-like"/>
    <property type="match status" value="2"/>
</dbReference>
<evidence type="ECO:0000256" key="2">
    <source>
        <dbReference type="ARBA" id="ARBA00023015"/>
    </source>
</evidence>
<evidence type="ECO:0000259" key="5">
    <source>
        <dbReference type="PROSITE" id="PS01124"/>
    </source>
</evidence>
<sequence length="303" mass="35069">MYFTSLPDHTKPGFDERSHFSKFKKHNIIFNALSRYSNCDHHVGCLSFKTVLSGEEWYGIGNRRLAVRPGQFLVMNDDQPYSCRIDNGESARILSVFFEKDFASSVFRDVLGREEHLLDDPFIIGGDTPEFFQTLNDIDPNLQMQLHKLISSLNGKGYDSWVVDEHLVFILSNLIRMHLSASKQVKNVNAVKPNTKTEIYKRLCIAKDMLQSSYMDKADLNAISNMACLSIPQLVRQFKFVFQVTPHQYLIRIRLQRAAELLKHTDKPIHEITWRCGFENFSAFCRAFKSEYGVQPGHFRKMC</sequence>
<dbReference type="SUPFAM" id="SSF51215">
    <property type="entry name" value="Regulatory protein AraC"/>
    <property type="match status" value="1"/>
</dbReference>
<proteinExistence type="predicted"/>
<gene>
    <name evidence="6" type="ORF">NPE20_15945</name>
</gene>
<dbReference type="Proteomes" id="UP001204376">
    <property type="component" value="Unassembled WGS sequence"/>
</dbReference>
<dbReference type="SUPFAM" id="SSF46689">
    <property type="entry name" value="Homeodomain-like"/>
    <property type="match status" value="2"/>
</dbReference>
<dbReference type="InterPro" id="IPR020449">
    <property type="entry name" value="Tscrpt_reg_AraC-type_HTH"/>
</dbReference>
<protein>
    <submittedName>
        <fullName evidence="6">AraC family transcriptional regulator</fullName>
    </submittedName>
</protein>
<dbReference type="Pfam" id="PF12833">
    <property type="entry name" value="HTH_18"/>
    <property type="match status" value="1"/>
</dbReference>
<dbReference type="SMART" id="SM00342">
    <property type="entry name" value="HTH_ARAC"/>
    <property type="match status" value="1"/>
</dbReference>
<reference evidence="6 7" key="1">
    <citation type="submission" date="2022-07" db="EMBL/GenBank/DDBJ databases">
        <title>Mucilaginibacter sp. JC4.</title>
        <authorList>
            <person name="Le V."/>
            <person name="Ko S.-R."/>
            <person name="Ahn C.-Y."/>
            <person name="Oh H.-M."/>
        </authorList>
    </citation>
    <scope>NUCLEOTIDE SEQUENCE [LARGE SCALE GENOMIC DNA]</scope>
    <source>
        <strain evidence="6 7">JC4</strain>
    </source>
</reference>
<keyword evidence="4" id="KW-0804">Transcription</keyword>
<dbReference type="PROSITE" id="PS01124">
    <property type="entry name" value="HTH_ARAC_FAMILY_2"/>
    <property type="match status" value="1"/>
</dbReference>
<dbReference type="InterPro" id="IPR018060">
    <property type="entry name" value="HTH_AraC"/>
</dbReference>